<protein>
    <submittedName>
        <fullName evidence="2">Uncharacterized protein</fullName>
    </submittedName>
</protein>
<sequence>MHHFRSQKSTNPALTSDHKMKSNTTDIFFVSTPQVAAVIRPNKSMPDTGAQDGDDDDLRKVKRTASGGLFFRRKRSAEEQEAISKVRARELAAFYELSDHKETSLKKQANTAKSATTIPKISNVLSAKQAAFVYAEKQKATSRLSSKQTSIEGDSERRIELPDESVTRNIFRSKHSETTKTPGSSKTCQKKAVATISLGKKRYSSSSTEKLVENVSIKNAWFSKLSLSEEVAEDIEIDPTLSPSSSRYSVAETEAETPSPRALKAANGQVYEKVFNFC</sequence>
<dbReference type="Proteomes" id="UP000836788">
    <property type="component" value="Chromosome 7"/>
</dbReference>
<dbReference type="AlphaFoldDB" id="A0A8J9SIF8"/>
<feature type="region of interest" description="Disordered" evidence="1">
    <location>
        <begin position="241"/>
        <end position="260"/>
    </location>
</feature>
<organism evidence="2">
    <name type="scientific">Phaeodactylum tricornutum</name>
    <name type="common">Diatom</name>
    <dbReference type="NCBI Taxonomy" id="2850"/>
    <lineage>
        <taxon>Eukaryota</taxon>
        <taxon>Sar</taxon>
        <taxon>Stramenopiles</taxon>
        <taxon>Ochrophyta</taxon>
        <taxon>Bacillariophyta</taxon>
        <taxon>Bacillariophyceae</taxon>
        <taxon>Bacillariophycidae</taxon>
        <taxon>Naviculales</taxon>
        <taxon>Phaeodactylaceae</taxon>
        <taxon>Phaeodactylum</taxon>
    </lineage>
</organism>
<feature type="region of interest" description="Disordered" evidence="1">
    <location>
        <begin position="40"/>
        <end position="59"/>
    </location>
</feature>
<gene>
    <name evidence="2" type="ORF">PTTT1_LOCUS49223</name>
</gene>
<evidence type="ECO:0000256" key="1">
    <source>
        <dbReference type="SAM" id="MobiDB-lite"/>
    </source>
</evidence>
<proteinExistence type="predicted"/>
<reference evidence="2" key="1">
    <citation type="submission" date="2022-02" db="EMBL/GenBank/DDBJ databases">
        <authorList>
            <person name="Giguere J D."/>
        </authorList>
    </citation>
    <scope>NUCLEOTIDE SEQUENCE</scope>
    <source>
        <strain evidence="2">CCAP 1055/1</strain>
    </source>
</reference>
<name>A0A8J9SIF8_PHATR</name>
<dbReference type="EMBL" id="OU594948">
    <property type="protein sequence ID" value="CAG9292608.1"/>
    <property type="molecule type" value="Genomic_DNA"/>
</dbReference>
<evidence type="ECO:0000313" key="2">
    <source>
        <dbReference type="EMBL" id="CAG9292608.1"/>
    </source>
</evidence>
<accession>A0A8J9SIF8</accession>